<organism evidence="3 4">
    <name type="scientific">Sphaceloma murrayae</name>
    <dbReference type="NCBI Taxonomy" id="2082308"/>
    <lineage>
        <taxon>Eukaryota</taxon>
        <taxon>Fungi</taxon>
        <taxon>Dikarya</taxon>
        <taxon>Ascomycota</taxon>
        <taxon>Pezizomycotina</taxon>
        <taxon>Dothideomycetes</taxon>
        <taxon>Dothideomycetidae</taxon>
        <taxon>Myriangiales</taxon>
        <taxon>Elsinoaceae</taxon>
        <taxon>Sphaceloma</taxon>
    </lineage>
</organism>
<comment type="caution">
    <text evidence="3">The sequence shown here is derived from an EMBL/GenBank/DDBJ whole genome shotgun (WGS) entry which is preliminary data.</text>
</comment>
<evidence type="ECO:0000256" key="2">
    <source>
        <dbReference type="SAM" id="MobiDB-lite"/>
    </source>
</evidence>
<feature type="compositionally biased region" description="Low complexity" evidence="2">
    <location>
        <begin position="746"/>
        <end position="759"/>
    </location>
</feature>
<dbReference type="STRING" id="2082308.A0A2K1QGA7"/>
<feature type="region of interest" description="Disordered" evidence="2">
    <location>
        <begin position="1"/>
        <end position="42"/>
    </location>
</feature>
<name>A0A2K1QGA7_9PEZI</name>
<feature type="region of interest" description="Disordered" evidence="2">
    <location>
        <begin position="113"/>
        <end position="266"/>
    </location>
</feature>
<feature type="coiled-coil region" evidence="1">
    <location>
        <begin position="43"/>
        <end position="95"/>
    </location>
</feature>
<feature type="compositionally biased region" description="Polar residues" evidence="2">
    <location>
        <begin position="162"/>
        <end position="171"/>
    </location>
</feature>
<proteinExistence type="predicted"/>
<dbReference type="OrthoDB" id="2155935at2759"/>
<sequence length="808" mass="86401">MRSTGVRGSPCRRTGNGIPADLPPNNTEASQGRDGNGGERDSFDLLEAEIAQLREEVARLSLSRDLKARGPDTPSAQELQRLHELHDRLAQVKEKGSSQCRNQTLRLESFPTLQDASSCPAPQCGPTSRRPSYADILSGQKGQTHSSAPSQQRSPERPAKQARTTMISPTKRSVPGRSEKTTVKVAADPVSPRKSTRPRSPVFATSKRPIDRQRRASLPASWVDEVSTGRPPVKSPGKLAKPNGNETLMSMKTTSSPGLSPSMQHGGFTQATLASKHRAIAAEHHGIPDRTSKQSASPTSSGKGGSSGQGATISTLRSSVESTIPHGESNSPLQSCARTKASAWTGITGKTSQGASQGPSTTDTLALQAGSLGVDLPRGLSSIMSRIPRPQGMLGKLKLRPALRLHVDTDLGLQPSASLYSANDVARSIDESREKETAQPRKENTKSSIQYAKVRGHSAEDLLWSHVNDGPTGVLDHQRKLTKWSHHSHDSVVSNAVGNASSDGASSVAASSRQSAAASSQRTVSEATLIRTSLRGDAPNFVPTQIKTPHGVHLQSGVQDSTEAFGTVPVHTPSATPDTYGLSTADIERYWPELEWIRLDPEEREVIREQRRLARYNKMMNSNNESTGSVTSQSAWSPLNHSTMKTDPQGNIIYPKTAWAARRAAKQVPTRLGRSSMPIPQNAMDKGWTIGSAQPGWWYGWRGGDGKEIAFTGYGPDAEKDPNSPVNFRAPTSCVPSPGDSATAVSGGSTLTGSQSSLGFSPINEGNRQMYGMGKEAIVPCGNYEISCAIEHIGLSGSVVGWCQTCRP</sequence>
<gene>
    <name evidence="3" type="ORF">CAC42_1410</name>
</gene>
<accession>A0A2K1QGA7</accession>
<feature type="region of interest" description="Disordered" evidence="2">
    <location>
        <begin position="284"/>
        <end position="312"/>
    </location>
</feature>
<feature type="compositionally biased region" description="Polar residues" evidence="2">
    <location>
        <begin position="244"/>
        <end position="266"/>
    </location>
</feature>
<feature type="region of interest" description="Disordered" evidence="2">
    <location>
        <begin position="733"/>
        <end position="759"/>
    </location>
</feature>
<keyword evidence="1" id="KW-0175">Coiled coil</keyword>
<reference evidence="3 4" key="1">
    <citation type="submission" date="2017-06" db="EMBL/GenBank/DDBJ databases">
        <title>Draft genome sequence of a variant of Elsinoe murrayae.</title>
        <authorList>
            <person name="Cheng Q."/>
        </authorList>
    </citation>
    <scope>NUCLEOTIDE SEQUENCE [LARGE SCALE GENOMIC DNA]</scope>
    <source>
        <strain evidence="3 4">CQ-2017a</strain>
    </source>
</reference>
<evidence type="ECO:0000313" key="4">
    <source>
        <dbReference type="Proteomes" id="UP000243797"/>
    </source>
</evidence>
<feature type="compositionally biased region" description="Polar residues" evidence="2">
    <location>
        <begin position="140"/>
        <end position="153"/>
    </location>
</feature>
<evidence type="ECO:0000256" key="1">
    <source>
        <dbReference type="SAM" id="Coils"/>
    </source>
</evidence>
<dbReference type="Proteomes" id="UP000243797">
    <property type="component" value="Unassembled WGS sequence"/>
</dbReference>
<feature type="region of interest" description="Disordered" evidence="2">
    <location>
        <begin position="494"/>
        <end position="524"/>
    </location>
</feature>
<keyword evidence="4" id="KW-1185">Reference proteome</keyword>
<evidence type="ECO:0000313" key="3">
    <source>
        <dbReference type="EMBL" id="PNS13919.1"/>
    </source>
</evidence>
<feature type="compositionally biased region" description="Basic and acidic residues" evidence="2">
    <location>
        <begin position="427"/>
        <end position="445"/>
    </location>
</feature>
<dbReference type="EMBL" id="NKHZ01000089">
    <property type="protein sequence ID" value="PNS13919.1"/>
    <property type="molecule type" value="Genomic_DNA"/>
</dbReference>
<dbReference type="AlphaFoldDB" id="A0A2K1QGA7"/>
<dbReference type="InParanoid" id="A0A2K1QGA7"/>
<feature type="region of interest" description="Disordered" evidence="2">
    <location>
        <begin position="424"/>
        <end position="448"/>
    </location>
</feature>
<protein>
    <submittedName>
        <fullName evidence="3">Uncharacterized protein</fullName>
    </submittedName>
</protein>